<dbReference type="GeneID" id="68314223"/>
<dbReference type="Proteomes" id="UP000827133">
    <property type="component" value="Unassembled WGS sequence"/>
</dbReference>
<accession>A0A9P8DEZ5</accession>
<feature type="signal peptide" evidence="1">
    <location>
        <begin position="1"/>
        <end position="17"/>
    </location>
</feature>
<dbReference type="KEGG" id="fmu:J7337_006367"/>
<dbReference type="AlphaFoldDB" id="A0A9P8DEZ5"/>
<sequence length="164" mass="18265">MLAKAVLLVTVACNAWASPYVVTNPEDLKNDWHSNDYTGTRGKDQMIHWQFTLEGHNAVPDPGDFSTFCKGVQNGELCGETCTKPGAFAKCKNEAYEARQWFNDYGTTVEVRRTTFPDAGKKVITSAMANITEQDVVGTVHYKLKFGGFQKQFIDTFNPPSTKI</sequence>
<comment type="caution">
    <text evidence="2">The sequence shown here is derived from an EMBL/GenBank/DDBJ whole genome shotgun (WGS) entry which is preliminary data.</text>
</comment>
<name>A0A9P8DEZ5_9HYPO</name>
<feature type="chain" id="PRO_5040308533" evidence="1">
    <location>
        <begin position="18"/>
        <end position="164"/>
    </location>
</feature>
<evidence type="ECO:0000256" key="1">
    <source>
        <dbReference type="SAM" id="SignalP"/>
    </source>
</evidence>
<proteinExistence type="predicted"/>
<keyword evidence="1" id="KW-0732">Signal</keyword>
<organism evidence="2 3">
    <name type="scientific">Fusarium musae</name>
    <dbReference type="NCBI Taxonomy" id="1042133"/>
    <lineage>
        <taxon>Eukaryota</taxon>
        <taxon>Fungi</taxon>
        <taxon>Dikarya</taxon>
        <taxon>Ascomycota</taxon>
        <taxon>Pezizomycotina</taxon>
        <taxon>Sordariomycetes</taxon>
        <taxon>Hypocreomycetidae</taxon>
        <taxon>Hypocreales</taxon>
        <taxon>Nectriaceae</taxon>
        <taxon>Fusarium</taxon>
    </lineage>
</organism>
<evidence type="ECO:0000313" key="2">
    <source>
        <dbReference type="EMBL" id="KAG9500688.1"/>
    </source>
</evidence>
<protein>
    <submittedName>
        <fullName evidence="2">Uncharacterized protein</fullName>
    </submittedName>
</protein>
<reference evidence="2" key="1">
    <citation type="journal article" date="2021" name="Mol. Plant Microbe Interact.">
        <title>Telomere to telomere genome assembly of Fusarium musae F31, causal agent of crown rot disease of banana.</title>
        <authorList>
            <person name="Degradi L."/>
            <person name="Tava V."/>
            <person name="Kunova A."/>
            <person name="Cortesi P."/>
            <person name="Saracchi M."/>
            <person name="Pasquali M."/>
        </authorList>
    </citation>
    <scope>NUCLEOTIDE SEQUENCE</scope>
    <source>
        <strain evidence="2">F31</strain>
    </source>
</reference>
<keyword evidence="3" id="KW-1185">Reference proteome</keyword>
<dbReference type="EMBL" id="JAHBCI010000005">
    <property type="protein sequence ID" value="KAG9500688.1"/>
    <property type="molecule type" value="Genomic_DNA"/>
</dbReference>
<evidence type="ECO:0000313" key="3">
    <source>
        <dbReference type="Proteomes" id="UP000827133"/>
    </source>
</evidence>
<dbReference type="RefSeq" id="XP_044679688.1">
    <property type="nucleotide sequence ID" value="XM_044824031.1"/>
</dbReference>
<gene>
    <name evidence="2" type="ORF">J7337_006367</name>
</gene>